<dbReference type="SUPFAM" id="SSF56091">
    <property type="entry name" value="DNA ligase/mRNA capping enzyme, catalytic domain"/>
    <property type="match status" value="1"/>
</dbReference>
<evidence type="ECO:0000259" key="2">
    <source>
        <dbReference type="Pfam" id="PF09414"/>
    </source>
</evidence>
<accession>A0A2U7UC54</accession>
<sequence length="331" mass="37346">MFHPSIPHLNTQKASPQWAQTDPDGVANYRWFIEEKIDGSQLSFQRQGDAVEFRNRSKVIASEALGNWCYANAVRAITRLADRLNPVYTYHGEAVCKRRHNVVAYAGTPLKFWICYGIYDGERHLDRAATEVECARLGIQCVQVLYANEDPDNRDPTPKVLEIVARIEAGEIESCLGGNVIEGVVVKHSAAWHARSKAHKHIQFKHVTSAFKERHGERRPPLAAYDADSLMAYLARLGSSFALPAVYQKAVQHMREDPTGEATTKAPSVASVKREVERDIQKENGPDIAEAIVEAFMPIVMHHATADIARWLSEQEQEQQEEQQRDLLPRE</sequence>
<organism evidence="3">
    <name type="scientific">Pandoravirus neocaledonia</name>
    <dbReference type="NCBI Taxonomy" id="2107708"/>
    <lineage>
        <taxon>Viruses</taxon>
        <taxon>Pandoravirus</taxon>
    </lineage>
</organism>
<dbReference type="Pfam" id="PF09414">
    <property type="entry name" value="RNA_ligase"/>
    <property type="match status" value="1"/>
</dbReference>
<evidence type="ECO:0000313" key="3">
    <source>
        <dbReference type="EMBL" id="AVK75972.1"/>
    </source>
</evidence>
<proteinExistence type="predicted"/>
<dbReference type="RefSeq" id="YP_009481975.1">
    <property type="nucleotide sequence ID" value="NC_037666.1"/>
</dbReference>
<dbReference type="KEGG" id="vg:36842685"/>
<feature type="compositionally biased region" description="Polar residues" evidence="1">
    <location>
        <begin position="8"/>
        <end position="20"/>
    </location>
</feature>
<dbReference type="InterPro" id="IPR021122">
    <property type="entry name" value="RNA_ligase_dom_REL/Rnl2"/>
</dbReference>
<gene>
    <name evidence="3" type="ORF">pneo_cds_365</name>
</gene>
<dbReference type="EMBL" id="MG011690">
    <property type="protein sequence ID" value="AVK75972.1"/>
    <property type="molecule type" value="Genomic_DNA"/>
</dbReference>
<feature type="domain" description="RNA ligase" evidence="2">
    <location>
        <begin position="30"/>
        <end position="192"/>
    </location>
</feature>
<name>A0A2U7UC54_9VIRU</name>
<reference evidence="3" key="1">
    <citation type="journal article" date="2018" name="Nat. Commun.">
        <title>Diversity and evolution of the emerging Pandoraviridae family.</title>
        <authorList>
            <person name="Legendre M."/>
            <person name="Fabre E."/>
            <person name="Poirot O."/>
            <person name="Jeudy S."/>
            <person name="Lartigue A."/>
            <person name="Alempic J.M."/>
            <person name="Beucher L."/>
            <person name="Philippe N."/>
            <person name="Bertaux L."/>
            <person name="Christo-Foroux E."/>
            <person name="Labadie K."/>
            <person name="Coute Y."/>
            <person name="Abergel C."/>
            <person name="Claverie J.M."/>
        </authorList>
    </citation>
    <scope>NUCLEOTIDE SEQUENCE [LARGE SCALE GENOMIC DNA]</scope>
    <source>
        <strain evidence="3">Neocaledonia</strain>
    </source>
</reference>
<protein>
    <recommendedName>
        <fullName evidence="2">RNA ligase domain-containing protein</fullName>
    </recommendedName>
</protein>
<feature type="region of interest" description="Disordered" evidence="1">
    <location>
        <begin position="1"/>
        <end position="20"/>
    </location>
</feature>
<dbReference type="Gene3D" id="3.30.470.30">
    <property type="entry name" value="DNA ligase/mRNA capping enzyme"/>
    <property type="match status" value="1"/>
</dbReference>
<dbReference type="GeneID" id="36842685"/>
<dbReference type="Proteomes" id="UP000249287">
    <property type="component" value="Segment"/>
</dbReference>
<evidence type="ECO:0000256" key="1">
    <source>
        <dbReference type="SAM" id="MobiDB-lite"/>
    </source>
</evidence>